<feature type="domain" description="DOMON" evidence="9">
    <location>
        <begin position="207"/>
        <end position="352"/>
    </location>
</feature>
<dbReference type="PANTHER" id="PTHR47281:SF1">
    <property type="entry name" value="OS09G0557700 PROTEIN"/>
    <property type="match status" value="1"/>
</dbReference>
<dbReference type="InterPro" id="IPR045879">
    <property type="entry name" value="B561A"/>
</dbReference>
<dbReference type="InterPro" id="IPR057443">
    <property type="entry name" value="At5g54830-like"/>
</dbReference>
<dbReference type="SMART" id="SM00665">
    <property type="entry name" value="B561"/>
    <property type="match status" value="1"/>
</dbReference>
<dbReference type="PANTHER" id="PTHR47281">
    <property type="entry name" value="OS09G0557700 PROTEIN"/>
    <property type="match status" value="1"/>
</dbReference>
<dbReference type="InterPro" id="IPR045266">
    <property type="entry name" value="DOH_DOMON"/>
</dbReference>
<dbReference type="Gene3D" id="2.60.40.1210">
    <property type="entry name" value="Cellobiose dehydrogenase, cytochrome domain"/>
    <property type="match status" value="1"/>
</dbReference>
<keyword evidence="4" id="KW-0249">Electron transport</keyword>
<feature type="domain" description="DOMON" evidence="9">
    <location>
        <begin position="543"/>
        <end position="664"/>
    </location>
</feature>
<feature type="transmembrane region" description="Helical" evidence="8">
    <location>
        <begin position="813"/>
        <end position="831"/>
    </location>
</feature>
<dbReference type="Pfam" id="PF10517">
    <property type="entry name" value="DM13"/>
    <property type="match status" value="1"/>
</dbReference>
<feature type="transmembrane region" description="Helical" evidence="8">
    <location>
        <begin position="705"/>
        <end position="729"/>
    </location>
</feature>
<proteinExistence type="predicted"/>
<evidence type="ECO:0000256" key="7">
    <source>
        <dbReference type="SAM" id="MobiDB-lite"/>
    </source>
</evidence>
<keyword evidence="2" id="KW-0813">Transport</keyword>
<evidence type="ECO:0000313" key="12">
    <source>
        <dbReference type="EMBL" id="GAA0169483.1"/>
    </source>
</evidence>
<dbReference type="Gene3D" id="1.20.120.1770">
    <property type="match status" value="1"/>
</dbReference>
<sequence length="924" mass="104315">MVLLFDPNKSLMAPIKIPFLSRLRFLKLFWFAFLFSLIRVCYSDPGSCSKNESLLQNFTTQFTMVQHQLRGVLTVLDDCSFRVSNFDMLPGSDVHWWGAVGLDFVNLTKGFVVSDQKLNQSVYKNESFVVHLMENVTWDRIKTVSVWDVPTASSFGYVVLSSNVTDEEEESLLPPPMPSNGTENSSSDSYLGFSNPTMFENCKVLANKYRVRWTLREEDDVIDIGLEAEIGIQEYMAFGWANPNGSSRYMLDSDVVITGFTESGIPFAEDYFITKYSECRKDSYGSVSGVCPDRLYEDYDPSSSANNSRLVYGHRKDGISFIRYRRWLKAVDKKFDAAVDAKASMRVIWAMGLIKPPDSIRPFYLPQYHRNTFGHFTLNVSEHIDECLGPLDADDKEDQDVVVADKKEPLIVTAGPALHYPNPPNPSKVIYINKKEAPVLRVERGVPVKFSIQAGHNVSLYVTSDALGGNATSRNMSETIYFGGPEAEGVQASPTELEWAPDRNTPDLVYYHSLYTPKMGWKVQVVDGGLPDMYNNSVLLDDQQVTFFWTLSKDSISIAARGEKKSGYLAIGFGREMLNSYAYVGWFDEDGKGRVNTYWIDGRDASGLHPTNENLTYVRCKSENGIITLEFTRPLNPSCHNDERAECNNIIDPTTPLKIIWAMGAKWSQDDLSESNMHSARSSRPIRVMLIHGSSEAEEDLRPVLAVHGFMMFLAWGLLLPGGILSARYLKHVKDDKWFQLHVYLQYSGLAIIFLGFLFAVAELQGFLFNSLHVKFGYLAILLAVAQPVNAYFRPKKSASGEEVSSTRLLWEYIHIIVGRCSIIVSIAALITGMKHLGDKYGSEDVHRLTYALISWILIGVFTVIYLEYHERKRRHERIFGNSNWVLGDGEDEDIDLLSPSGIASQMESHSSEKMEVQLEPMSR</sequence>
<dbReference type="EMBL" id="BAABME010006863">
    <property type="protein sequence ID" value="GAA0169483.1"/>
    <property type="molecule type" value="Genomic_DNA"/>
</dbReference>
<dbReference type="SUPFAM" id="SSF49344">
    <property type="entry name" value="CBD9-like"/>
    <property type="match status" value="1"/>
</dbReference>
<comment type="subcellular location">
    <subcellularLocation>
        <location evidence="1">Membrane</location>
    </subcellularLocation>
</comment>
<dbReference type="GO" id="GO:0020037">
    <property type="term" value="F:heme binding"/>
    <property type="evidence" value="ECO:0007669"/>
    <property type="project" value="InterPro"/>
</dbReference>
<comment type="caution">
    <text evidence="12">The sequence shown here is derived from an EMBL/GenBank/DDBJ whole genome shotgun (WGS) entry which is preliminary data.</text>
</comment>
<dbReference type="Pfam" id="PF03351">
    <property type="entry name" value="DOMON"/>
    <property type="match status" value="2"/>
</dbReference>
<evidence type="ECO:0000256" key="6">
    <source>
        <dbReference type="ARBA" id="ARBA00023136"/>
    </source>
</evidence>
<keyword evidence="6 8" id="KW-0472">Membrane</keyword>
<dbReference type="GO" id="GO:0016020">
    <property type="term" value="C:membrane"/>
    <property type="evidence" value="ECO:0007669"/>
    <property type="project" value="UniProtKB-SubCell"/>
</dbReference>
<dbReference type="CDD" id="cd09631">
    <property type="entry name" value="DOMON_DOH"/>
    <property type="match status" value="2"/>
</dbReference>
<feature type="region of interest" description="Disordered" evidence="7">
    <location>
        <begin position="905"/>
        <end position="924"/>
    </location>
</feature>
<evidence type="ECO:0000256" key="5">
    <source>
        <dbReference type="ARBA" id="ARBA00022989"/>
    </source>
</evidence>
<feature type="domain" description="Cytochrome b561" evidence="10">
    <location>
        <begin position="672"/>
        <end position="870"/>
    </location>
</feature>
<protein>
    <submittedName>
        <fullName evidence="12">Uncharacterized protein</fullName>
    </submittedName>
</protein>
<feature type="transmembrane region" description="Helical" evidence="8">
    <location>
        <begin position="741"/>
        <end position="762"/>
    </location>
</feature>
<evidence type="ECO:0000256" key="8">
    <source>
        <dbReference type="SAM" id="Phobius"/>
    </source>
</evidence>
<feature type="domain" description="DM13" evidence="11">
    <location>
        <begin position="56"/>
        <end position="161"/>
    </location>
</feature>
<evidence type="ECO:0000259" key="10">
    <source>
        <dbReference type="PROSITE" id="PS50939"/>
    </source>
</evidence>
<dbReference type="Proteomes" id="UP001454036">
    <property type="component" value="Unassembled WGS sequence"/>
</dbReference>
<dbReference type="PROSITE" id="PS50939">
    <property type="entry name" value="CYTOCHROME_B561"/>
    <property type="match status" value="1"/>
</dbReference>
<dbReference type="PROSITE" id="PS51549">
    <property type="entry name" value="DM13"/>
    <property type="match status" value="1"/>
</dbReference>
<name>A0AAV3R2I2_LITER</name>
<evidence type="ECO:0000256" key="2">
    <source>
        <dbReference type="ARBA" id="ARBA00022448"/>
    </source>
</evidence>
<evidence type="ECO:0000259" key="9">
    <source>
        <dbReference type="PROSITE" id="PS50836"/>
    </source>
</evidence>
<keyword evidence="3 8" id="KW-0812">Transmembrane</keyword>
<dbReference type="Pfam" id="PF25489">
    <property type="entry name" value="At5g54830"/>
    <property type="match status" value="1"/>
</dbReference>
<reference evidence="12 13" key="1">
    <citation type="submission" date="2024-01" db="EMBL/GenBank/DDBJ databases">
        <title>The complete chloroplast genome sequence of Lithospermum erythrorhizon: insights into the phylogenetic relationship among Boraginaceae species and the maternal lineages of purple gromwells.</title>
        <authorList>
            <person name="Okada T."/>
            <person name="Watanabe K."/>
        </authorList>
    </citation>
    <scope>NUCLEOTIDE SEQUENCE [LARGE SCALE GENOMIC DNA]</scope>
</reference>
<dbReference type="InterPro" id="IPR006593">
    <property type="entry name" value="Cyt_b561/ferric_Rdtase_TM"/>
</dbReference>
<dbReference type="InterPro" id="IPR019545">
    <property type="entry name" value="DM13_domain"/>
</dbReference>
<dbReference type="GO" id="GO:0017004">
    <property type="term" value="P:cytochrome complex assembly"/>
    <property type="evidence" value="ECO:0007669"/>
    <property type="project" value="InterPro"/>
</dbReference>
<evidence type="ECO:0000313" key="13">
    <source>
        <dbReference type="Proteomes" id="UP001454036"/>
    </source>
</evidence>
<organism evidence="12 13">
    <name type="scientific">Lithospermum erythrorhizon</name>
    <name type="common">Purple gromwell</name>
    <name type="synonym">Lithospermum officinale var. erythrorhizon</name>
    <dbReference type="NCBI Taxonomy" id="34254"/>
    <lineage>
        <taxon>Eukaryota</taxon>
        <taxon>Viridiplantae</taxon>
        <taxon>Streptophyta</taxon>
        <taxon>Embryophyta</taxon>
        <taxon>Tracheophyta</taxon>
        <taxon>Spermatophyta</taxon>
        <taxon>Magnoliopsida</taxon>
        <taxon>eudicotyledons</taxon>
        <taxon>Gunneridae</taxon>
        <taxon>Pentapetalae</taxon>
        <taxon>asterids</taxon>
        <taxon>lamiids</taxon>
        <taxon>Boraginales</taxon>
        <taxon>Boraginaceae</taxon>
        <taxon>Boraginoideae</taxon>
        <taxon>Lithospermeae</taxon>
        <taxon>Lithospermum</taxon>
    </lineage>
</organism>
<keyword evidence="5 8" id="KW-1133">Transmembrane helix</keyword>
<feature type="compositionally biased region" description="Basic and acidic residues" evidence="7">
    <location>
        <begin position="910"/>
        <end position="924"/>
    </location>
</feature>
<dbReference type="AlphaFoldDB" id="A0AAV3R2I2"/>
<dbReference type="CDD" id="cd08760">
    <property type="entry name" value="Cyt_b561_FRRS1_like"/>
    <property type="match status" value="1"/>
</dbReference>
<dbReference type="SMART" id="SM00664">
    <property type="entry name" value="DoH"/>
    <property type="match status" value="2"/>
</dbReference>
<dbReference type="SMART" id="SM00686">
    <property type="entry name" value="DM13"/>
    <property type="match status" value="1"/>
</dbReference>
<evidence type="ECO:0000256" key="3">
    <source>
        <dbReference type="ARBA" id="ARBA00022692"/>
    </source>
</evidence>
<keyword evidence="13" id="KW-1185">Reference proteome</keyword>
<dbReference type="Pfam" id="PF01578">
    <property type="entry name" value="Cytochrom_C_asm"/>
    <property type="match status" value="1"/>
</dbReference>
<evidence type="ECO:0000259" key="11">
    <source>
        <dbReference type="PROSITE" id="PS51549"/>
    </source>
</evidence>
<gene>
    <name evidence="12" type="ORF">LIER_23960</name>
</gene>
<evidence type="ECO:0000256" key="1">
    <source>
        <dbReference type="ARBA" id="ARBA00004370"/>
    </source>
</evidence>
<feature type="region of interest" description="Disordered" evidence="7">
    <location>
        <begin position="168"/>
        <end position="187"/>
    </location>
</feature>
<accession>A0AAV3R2I2</accession>
<dbReference type="InterPro" id="IPR002541">
    <property type="entry name" value="Cyt_c_assembly"/>
</dbReference>
<dbReference type="InterPro" id="IPR005018">
    <property type="entry name" value="DOMON_domain"/>
</dbReference>
<feature type="transmembrane region" description="Helical" evidence="8">
    <location>
        <begin position="774"/>
        <end position="793"/>
    </location>
</feature>
<feature type="transmembrane region" description="Helical" evidence="8">
    <location>
        <begin position="851"/>
        <end position="869"/>
    </location>
</feature>
<evidence type="ECO:0000256" key="4">
    <source>
        <dbReference type="ARBA" id="ARBA00022982"/>
    </source>
</evidence>
<dbReference type="PROSITE" id="PS50836">
    <property type="entry name" value="DOMON"/>
    <property type="match status" value="2"/>
</dbReference>